<organism evidence="1 2">
    <name type="scientific">Hygrophoropsis aurantiaca</name>
    <dbReference type="NCBI Taxonomy" id="72124"/>
    <lineage>
        <taxon>Eukaryota</taxon>
        <taxon>Fungi</taxon>
        <taxon>Dikarya</taxon>
        <taxon>Basidiomycota</taxon>
        <taxon>Agaricomycotina</taxon>
        <taxon>Agaricomycetes</taxon>
        <taxon>Agaricomycetidae</taxon>
        <taxon>Boletales</taxon>
        <taxon>Coniophorineae</taxon>
        <taxon>Hygrophoropsidaceae</taxon>
        <taxon>Hygrophoropsis</taxon>
    </lineage>
</organism>
<dbReference type="Proteomes" id="UP000790377">
    <property type="component" value="Unassembled WGS sequence"/>
</dbReference>
<accession>A0ACB7ZZU9</accession>
<gene>
    <name evidence="1" type="ORF">BJ138DRAFT_1105092</name>
</gene>
<protein>
    <submittedName>
        <fullName evidence="1">Uncharacterized protein</fullName>
    </submittedName>
</protein>
<dbReference type="EMBL" id="MU268011">
    <property type="protein sequence ID" value="KAH7906496.1"/>
    <property type="molecule type" value="Genomic_DNA"/>
</dbReference>
<sequence length="215" mass="23680">MPIHPSCSWSPLAFEYCLTCNDEFHFVWGRGRWNVVNISFVLTRYVPIIELLTTNYNAFTPQVMKPPKCHAGHLDASHGIYVALFIPLSQPAIDDLNSAKRTKIAFATTYVESMDRRSVLTIIATIYGGYLAPACDLPSAGRLMAALCQGNLMYALSLLGKPFVVSEISILILVTTEAISTINIAFYHFPSTVSTGPARCFGLTYHVRNPESGQG</sequence>
<keyword evidence="2" id="KW-1185">Reference proteome</keyword>
<name>A0ACB7ZZU9_9AGAM</name>
<proteinExistence type="predicted"/>
<reference evidence="1" key="1">
    <citation type="journal article" date="2021" name="New Phytol.">
        <title>Evolutionary innovations through gain and loss of genes in the ectomycorrhizal Boletales.</title>
        <authorList>
            <person name="Wu G."/>
            <person name="Miyauchi S."/>
            <person name="Morin E."/>
            <person name="Kuo A."/>
            <person name="Drula E."/>
            <person name="Varga T."/>
            <person name="Kohler A."/>
            <person name="Feng B."/>
            <person name="Cao Y."/>
            <person name="Lipzen A."/>
            <person name="Daum C."/>
            <person name="Hundley H."/>
            <person name="Pangilinan J."/>
            <person name="Johnson J."/>
            <person name="Barry K."/>
            <person name="LaButti K."/>
            <person name="Ng V."/>
            <person name="Ahrendt S."/>
            <person name="Min B."/>
            <person name="Choi I.G."/>
            <person name="Park H."/>
            <person name="Plett J.M."/>
            <person name="Magnuson J."/>
            <person name="Spatafora J.W."/>
            <person name="Nagy L.G."/>
            <person name="Henrissat B."/>
            <person name="Grigoriev I.V."/>
            <person name="Yang Z.L."/>
            <person name="Xu J."/>
            <person name="Martin F.M."/>
        </authorList>
    </citation>
    <scope>NUCLEOTIDE SEQUENCE</scope>
    <source>
        <strain evidence="1">ATCC 28755</strain>
    </source>
</reference>
<comment type="caution">
    <text evidence="1">The sequence shown here is derived from an EMBL/GenBank/DDBJ whole genome shotgun (WGS) entry which is preliminary data.</text>
</comment>
<evidence type="ECO:0000313" key="2">
    <source>
        <dbReference type="Proteomes" id="UP000790377"/>
    </source>
</evidence>
<evidence type="ECO:0000313" key="1">
    <source>
        <dbReference type="EMBL" id="KAH7906496.1"/>
    </source>
</evidence>